<dbReference type="Pfam" id="PF00069">
    <property type="entry name" value="Pkinase"/>
    <property type="match status" value="1"/>
</dbReference>
<keyword evidence="13" id="KW-1185">Reference proteome</keyword>
<evidence type="ECO:0000259" key="11">
    <source>
        <dbReference type="PROSITE" id="PS50011"/>
    </source>
</evidence>
<keyword evidence="5 12" id="KW-0418">Kinase</keyword>
<evidence type="ECO:0000256" key="7">
    <source>
        <dbReference type="ARBA" id="ARBA00047899"/>
    </source>
</evidence>
<dbReference type="EC" id="2.7.11.1" evidence="1"/>
<dbReference type="AlphaFoldDB" id="A0A1Z4JJF3"/>
<proteinExistence type="predicted"/>
<comment type="catalytic activity">
    <reaction evidence="7">
        <text>L-threonyl-[protein] + ATP = O-phospho-L-threonyl-[protein] + ADP + H(+)</text>
        <dbReference type="Rhea" id="RHEA:46608"/>
        <dbReference type="Rhea" id="RHEA-COMP:11060"/>
        <dbReference type="Rhea" id="RHEA-COMP:11605"/>
        <dbReference type="ChEBI" id="CHEBI:15378"/>
        <dbReference type="ChEBI" id="CHEBI:30013"/>
        <dbReference type="ChEBI" id="CHEBI:30616"/>
        <dbReference type="ChEBI" id="CHEBI:61977"/>
        <dbReference type="ChEBI" id="CHEBI:456216"/>
        <dbReference type="EC" id="2.7.11.1"/>
    </reaction>
</comment>
<dbReference type="GO" id="GO:0004674">
    <property type="term" value="F:protein serine/threonine kinase activity"/>
    <property type="evidence" value="ECO:0007669"/>
    <property type="project" value="UniProtKB-KW"/>
</dbReference>
<sequence length="509" mass="57644">MSLPFPDGTIVQNRYRIQRMLGQGGFGRTYLAEDTNRFNETCVLKEFEPASQGSKHAQKAEELFTREAKVLHQLHHPQIPQFRELFQIKTQNRELFFLVQDYVAGKTYEQLLNDRRNRGMTFSESEAVQLLQQLLPVLDYIHRSGIVHRDISPDNIILRDLDQKPVLIDFGVVKAAATQAVHSGQTLVGKPGYAPIEQLHKGSADSSSDLYALAVTIIVLLTGREAQSLFDSMNMTCQWKQYTNASPAFAQVIDRMLSNRPRDRYPAAQEVMEALSRVSSGSMVLTHAPVPIPPPIPPNSTHSTHQGTVALAGKRHRRSTVANSTTTGTYPRPWFESAFDVPLALFHGAYKLLKWMFRAMFGIVRLTMFGMTKLVVRVLLWILAIVSFIWLVPQVFPYVAKSVPDFSKAVPDFSKAVPDFSKVLPKPTSVQAIDYEAECRKLGIDYNDFIAQVNDEFYRKFPARRGKPLTQSQADEKFRSEWHRIAQNLLSEKSGDLKSQRKVAEDSNF</sequence>
<feature type="domain" description="Protein kinase" evidence="11">
    <location>
        <begin position="15"/>
        <end position="275"/>
    </location>
</feature>
<comment type="catalytic activity">
    <reaction evidence="8">
        <text>L-seryl-[protein] + ATP = O-phospho-L-seryl-[protein] + ADP + H(+)</text>
        <dbReference type="Rhea" id="RHEA:17989"/>
        <dbReference type="Rhea" id="RHEA-COMP:9863"/>
        <dbReference type="Rhea" id="RHEA-COMP:11604"/>
        <dbReference type="ChEBI" id="CHEBI:15378"/>
        <dbReference type="ChEBI" id="CHEBI:29999"/>
        <dbReference type="ChEBI" id="CHEBI:30616"/>
        <dbReference type="ChEBI" id="CHEBI:83421"/>
        <dbReference type="ChEBI" id="CHEBI:456216"/>
        <dbReference type="EC" id="2.7.11.1"/>
    </reaction>
</comment>
<keyword evidence="4 9" id="KW-0547">Nucleotide-binding</keyword>
<evidence type="ECO:0000256" key="10">
    <source>
        <dbReference type="SAM" id="Phobius"/>
    </source>
</evidence>
<dbReference type="PROSITE" id="PS00109">
    <property type="entry name" value="PROTEIN_KINASE_TYR"/>
    <property type="match status" value="1"/>
</dbReference>
<dbReference type="PROSITE" id="PS00107">
    <property type="entry name" value="PROTEIN_KINASE_ATP"/>
    <property type="match status" value="1"/>
</dbReference>
<evidence type="ECO:0000256" key="1">
    <source>
        <dbReference type="ARBA" id="ARBA00012513"/>
    </source>
</evidence>
<evidence type="ECO:0000313" key="13">
    <source>
        <dbReference type="Proteomes" id="UP000217895"/>
    </source>
</evidence>
<organism evidence="12 13">
    <name type="scientific">Leptolyngbya boryana NIES-2135</name>
    <dbReference type="NCBI Taxonomy" id="1973484"/>
    <lineage>
        <taxon>Bacteria</taxon>
        <taxon>Bacillati</taxon>
        <taxon>Cyanobacteriota</taxon>
        <taxon>Cyanophyceae</taxon>
        <taxon>Leptolyngbyales</taxon>
        <taxon>Leptolyngbyaceae</taxon>
        <taxon>Leptolyngbya group</taxon>
        <taxon>Leptolyngbya</taxon>
    </lineage>
</organism>
<evidence type="ECO:0000256" key="3">
    <source>
        <dbReference type="ARBA" id="ARBA00022679"/>
    </source>
</evidence>
<dbReference type="CDD" id="cd14014">
    <property type="entry name" value="STKc_PknB_like"/>
    <property type="match status" value="1"/>
</dbReference>
<dbReference type="EMBL" id="AP018203">
    <property type="protein sequence ID" value="BAY56793.1"/>
    <property type="molecule type" value="Genomic_DNA"/>
</dbReference>
<dbReference type="InterPro" id="IPR011009">
    <property type="entry name" value="Kinase-like_dom_sf"/>
</dbReference>
<feature type="transmembrane region" description="Helical" evidence="10">
    <location>
        <begin position="374"/>
        <end position="392"/>
    </location>
</feature>
<evidence type="ECO:0000256" key="2">
    <source>
        <dbReference type="ARBA" id="ARBA00022527"/>
    </source>
</evidence>
<evidence type="ECO:0000256" key="5">
    <source>
        <dbReference type="ARBA" id="ARBA00022777"/>
    </source>
</evidence>
<evidence type="ECO:0000256" key="9">
    <source>
        <dbReference type="PROSITE-ProRule" id="PRU10141"/>
    </source>
</evidence>
<dbReference type="SUPFAM" id="SSF56112">
    <property type="entry name" value="Protein kinase-like (PK-like)"/>
    <property type="match status" value="1"/>
</dbReference>
<keyword evidence="2 12" id="KW-0723">Serine/threonine-protein kinase</keyword>
<keyword evidence="10" id="KW-0472">Membrane</keyword>
<evidence type="ECO:0000313" key="12">
    <source>
        <dbReference type="EMBL" id="BAY56793.1"/>
    </source>
</evidence>
<gene>
    <name evidence="12" type="ORF">NIES2135_36330</name>
</gene>
<evidence type="ECO:0000256" key="4">
    <source>
        <dbReference type="ARBA" id="ARBA00022741"/>
    </source>
</evidence>
<keyword evidence="10" id="KW-0812">Transmembrane</keyword>
<dbReference type="InterPro" id="IPR000719">
    <property type="entry name" value="Prot_kinase_dom"/>
</dbReference>
<accession>A0A1Z4JJF3</accession>
<evidence type="ECO:0000256" key="8">
    <source>
        <dbReference type="ARBA" id="ARBA00048679"/>
    </source>
</evidence>
<dbReference type="InterPro" id="IPR008266">
    <property type="entry name" value="Tyr_kinase_AS"/>
</dbReference>
<name>A0A1Z4JJF3_LEPBY</name>
<keyword evidence="6 9" id="KW-0067">ATP-binding</keyword>
<protein>
    <recommendedName>
        <fullName evidence="1">non-specific serine/threonine protein kinase</fullName>
        <ecNumber evidence="1">2.7.11.1</ecNumber>
    </recommendedName>
</protein>
<dbReference type="Gene3D" id="3.30.200.20">
    <property type="entry name" value="Phosphorylase Kinase, domain 1"/>
    <property type="match status" value="1"/>
</dbReference>
<dbReference type="Gene3D" id="1.10.510.10">
    <property type="entry name" value="Transferase(Phosphotransferase) domain 1"/>
    <property type="match status" value="1"/>
</dbReference>
<dbReference type="Proteomes" id="UP000217895">
    <property type="component" value="Chromosome"/>
</dbReference>
<reference evidence="12 13" key="1">
    <citation type="submission" date="2017-06" db="EMBL/GenBank/DDBJ databases">
        <title>Genome sequencing of cyanobaciteial culture collection at National Institute for Environmental Studies (NIES).</title>
        <authorList>
            <person name="Hirose Y."/>
            <person name="Shimura Y."/>
            <person name="Fujisawa T."/>
            <person name="Nakamura Y."/>
            <person name="Kawachi M."/>
        </authorList>
    </citation>
    <scope>NUCLEOTIDE SEQUENCE [LARGE SCALE GENOMIC DNA]</scope>
    <source>
        <strain evidence="12 13">NIES-2135</strain>
    </source>
</reference>
<dbReference type="GO" id="GO:0005524">
    <property type="term" value="F:ATP binding"/>
    <property type="evidence" value="ECO:0007669"/>
    <property type="project" value="UniProtKB-UniRule"/>
</dbReference>
<dbReference type="PROSITE" id="PS50011">
    <property type="entry name" value="PROTEIN_KINASE_DOM"/>
    <property type="match status" value="1"/>
</dbReference>
<dbReference type="PANTHER" id="PTHR24363">
    <property type="entry name" value="SERINE/THREONINE PROTEIN KINASE"/>
    <property type="match status" value="1"/>
</dbReference>
<keyword evidence="10" id="KW-1133">Transmembrane helix</keyword>
<keyword evidence="3" id="KW-0808">Transferase</keyword>
<feature type="binding site" evidence="9">
    <location>
        <position position="45"/>
    </location>
    <ligand>
        <name>ATP</name>
        <dbReference type="ChEBI" id="CHEBI:30616"/>
    </ligand>
</feature>
<evidence type="ECO:0000256" key="6">
    <source>
        <dbReference type="ARBA" id="ARBA00022840"/>
    </source>
</evidence>
<dbReference type="PANTHER" id="PTHR24363:SF0">
    <property type="entry name" value="SERINE_THREONINE KINASE LIKE DOMAIN CONTAINING 1"/>
    <property type="match status" value="1"/>
</dbReference>
<dbReference type="InterPro" id="IPR017441">
    <property type="entry name" value="Protein_kinase_ATP_BS"/>
</dbReference>